<keyword evidence="2 7" id="KW-0663">Pyridoxal phosphate</keyword>
<dbReference type="GO" id="GO:0030170">
    <property type="term" value="F:pyridoxal phosphate binding"/>
    <property type="evidence" value="ECO:0007669"/>
    <property type="project" value="InterPro"/>
</dbReference>
<dbReference type="Gene3D" id="3.40.640.10">
    <property type="entry name" value="Type I PLP-dependent aspartate aminotransferase-like (Major domain)"/>
    <property type="match status" value="1"/>
</dbReference>
<evidence type="ECO:0000256" key="6">
    <source>
        <dbReference type="ARBA" id="ARBA00052699"/>
    </source>
</evidence>
<dbReference type="GO" id="GO:0004123">
    <property type="term" value="F:cystathionine gamma-lyase activity"/>
    <property type="evidence" value="ECO:0007669"/>
    <property type="project" value="TreeGrafter"/>
</dbReference>
<evidence type="ECO:0000256" key="7">
    <source>
        <dbReference type="PIRSR" id="PIRSR001434-2"/>
    </source>
</evidence>
<dbReference type="FunFam" id="3.40.640.10:FF:000046">
    <property type="entry name" value="Cystathionine gamma-lyase"/>
    <property type="match status" value="1"/>
</dbReference>
<dbReference type="GO" id="GO:0005737">
    <property type="term" value="C:cytoplasm"/>
    <property type="evidence" value="ECO:0007669"/>
    <property type="project" value="TreeGrafter"/>
</dbReference>
<evidence type="ECO:0000256" key="2">
    <source>
        <dbReference type="ARBA" id="ARBA00022898"/>
    </source>
</evidence>
<gene>
    <name evidence="9" type="ORF">EI684_10305</name>
</gene>
<dbReference type="PIRSF" id="PIRSF001434">
    <property type="entry name" value="CGS"/>
    <property type="match status" value="1"/>
</dbReference>
<name>A0A426U0K6_9CHLR</name>
<dbReference type="AlphaFoldDB" id="A0A426U0K6"/>
<evidence type="ECO:0000256" key="5">
    <source>
        <dbReference type="ARBA" id="ARBA00048780"/>
    </source>
</evidence>
<evidence type="ECO:0000256" key="1">
    <source>
        <dbReference type="ARBA" id="ARBA00001933"/>
    </source>
</evidence>
<dbReference type="InterPro" id="IPR000277">
    <property type="entry name" value="Cys/Met-Metab_PyrdxlP-dep_enz"/>
</dbReference>
<dbReference type="InterPro" id="IPR015422">
    <property type="entry name" value="PyrdxlP-dep_Trfase_small"/>
</dbReference>
<comment type="similarity">
    <text evidence="8">Belongs to the trans-sulfuration enzymes family.</text>
</comment>
<keyword evidence="9" id="KW-0808">Transferase</keyword>
<feature type="modified residue" description="N6-(pyridoxal phosphate)lysine" evidence="7">
    <location>
        <position position="210"/>
    </location>
</feature>
<evidence type="ECO:0000256" key="3">
    <source>
        <dbReference type="ARBA" id="ARBA00047175"/>
    </source>
</evidence>
<dbReference type="Proteomes" id="UP000280307">
    <property type="component" value="Unassembled WGS sequence"/>
</dbReference>
<dbReference type="Pfam" id="PF01053">
    <property type="entry name" value="Cys_Met_Meta_PP"/>
    <property type="match status" value="1"/>
</dbReference>
<comment type="catalytic activity">
    <reaction evidence="6">
        <text>L-methionine + H2O = methanethiol + 2-oxobutanoate + NH4(+)</text>
        <dbReference type="Rhea" id="RHEA:23800"/>
        <dbReference type="ChEBI" id="CHEBI:15377"/>
        <dbReference type="ChEBI" id="CHEBI:16007"/>
        <dbReference type="ChEBI" id="CHEBI:16763"/>
        <dbReference type="ChEBI" id="CHEBI:28938"/>
        <dbReference type="ChEBI" id="CHEBI:57844"/>
        <dbReference type="EC" id="4.4.1.11"/>
    </reaction>
    <physiologicalReaction direction="left-to-right" evidence="6">
        <dbReference type="Rhea" id="RHEA:23801"/>
    </physiologicalReaction>
</comment>
<dbReference type="EMBL" id="RSAS01000403">
    <property type="protein sequence ID" value="RRR72246.1"/>
    <property type="molecule type" value="Genomic_DNA"/>
</dbReference>
<proteinExistence type="inferred from homology"/>
<dbReference type="SUPFAM" id="SSF53383">
    <property type="entry name" value="PLP-dependent transferases"/>
    <property type="match status" value="1"/>
</dbReference>
<evidence type="ECO:0000313" key="10">
    <source>
        <dbReference type="Proteomes" id="UP000280307"/>
    </source>
</evidence>
<protein>
    <recommendedName>
        <fullName evidence="3">homocysteine desulfhydrase</fullName>
        <ecNumber evidence="3">4.4.1.2</ecNumber>
    </recommendedName>
    <alternativeName>
        <fullName evidence="4">Homocysteine desulfhydrase</fullName>
    </alternativeName>
</protein>
<dbReference type="InterPro" id="IPR015421">
    <property type="entry name" value="PyrdxlP-dep_Trfase_major"/>
</dbReference>
<evidence type="ECO:0000313" key="9">
    <source>
        <dbReference type="EMBL" id="RRR72246.1"/>
    </source>
</evidence>
<evidence type="ECO:0000256" key="4">
    <source>
        <dbReference type="ARBA" id="ARBA00047199"/>
    </source>
</evidence>
<accession>A0A426U0K6</accession>
<dbReference type="GO" id="GO:0016740">
    <property type="term" value="F:transferase activity"/>
    <property type="evidence" value="ECO:0007669"/>
    <property type="project" value="UniProtKB-KW"/>
</dbReference>
<dbReference type="InterPro" id="IPR015424">
    <property type="entry name" value="PyrdxlP-dep_Trfase"/>
</dbReference>
<evidence type="ECO:0000256" key="8">
    <source>
        <dbReference type="RuleBase" id="RU362118"/>
    </source>
</evidence>
<comment type="catalytic activity">
    <reaction evidence="5">
        <text>L-homocysteine + H2O = 2-oxobutanoate + hydrogen sulfide + NH4(+) + H(+)</text>
        <dbReference type="Rhea" id="RHEA:14501"/>
        <dbReference type="ChEBI" id="CHEBI:15377"/>
        <dbReference type="ChEBI" id="CHEBI:15378"/>
        <dbReference type="ChEBI" id="CHEBI:16763"/>
        <dbReference type="ChEBI" id="CHEBI:28938"/>
        <dbReference type="ChEBI" id="CHEBI:29919"/>
        <dbReference type="ChEBI" id="CHEBI:58199"/>
        <dbReference type="EC" id="4.4.1.2"/>
    </reaction>
    <physiologicalReaction direction="left-to-right" evidence="5">
        <dbReference type="Rhea" id="RHEA:14502"/>
    </physiologicalReaction>
</comment>
<sequence>MMTKSIFTTAIHAGRPEGGPISTPSVPGIELAVSYRAANVDRLHAMLDGEAEGFSYARYGNPTSVALEQALCTLEGAATARVCASGMAAIHVALLLTGLEAHDTLLLAQDSYGATFALVDTLLRRLGVRPVFVDATDRASLAAALAEHRPRALLVEPISNPVLRLCDIAAAARLCNEHGTHLVVDATFATPYLLRPLDLGADIVVHSLSKYIGGHDDVLGGAVLAREEYAADLRSLMILMGGLLDPHAAFLALRGLRTLPLRMREHCRNAARVADWLIEQPGVAAVYYPGLTTHPQHHLAANMLPKGFGGMVGFDLQDGNEVAALRFLDRLRMILPVTTLGGVASQILYPARSSHRSLPAERRRTLGIGDGLLRLSVGIEDADDIIADLAQAFKV</sequence>
<dbReference type="GO" id="GO:0019346">
    <property type="term" value="P:transsulfuration"/>
    <property type="evidence" value="ECO:0007669"/>
    <property type="project" value="InterPro"/>
</dbReference>
<dbReference type="GO" id="GO:0047982">
    <property type="term" value="F:homocysteine desulfhydrase activity"/>
    <property type="evidence" value="ECO:0007669"/>
    <property type="project" value="UniProtKB-EC"/>
</dbReference>
<reference evidence="9 10" key="1">
    <citation type="submission" date="2018-12" db="EMBL/GenBank/DDBJ databases">
        <title>Genome Sequence of Candidatus Viridilinea halotolerans isolated from saline sulfide-rich spring.</title>
        <authorList>
            <person name="Grouzdev D.S."/>
            <person name="Burganskaya E.I."/>
            <person name="Krutkina M.S."/>
            <person name="Sukhacheva M.V."/>
            <person name="Gorlenko V.M."/>
        </authorList>
    </citation>
    <scope>NUCLEOTIDE SEQUENCE [LARGE SCALE GENOMIC DNA]</scope>
    <source>
        <strain evidence="9">Chok-6</strain>
    </source>
</reference>
<dbReference type="EC" id="4.4.1.2" evidence="3"/>
<comment type="caution">
    <text evidence="9">The sequence shown here is derived from an EMBL/GenBank/DDBJ whole genome shotgun (WGS) entry which is preliminary data.</text>
</comment>
<dbReference type="CDD" id="cd00614">
    <property type="entry name" value="CGS_like"/>
    <property type="match status" value="1"/>
</dbReference>
<dbReference type="GO" id="GO:0018826">
    <property type="term" value="F:methionine gamma-lyase activity"/>
    <property type="evidence" value="ECO:0007669"/>
    <property type="project" value="UniProtKB-EC"/>
</dbReference>
<comment type="cofactor">
    <cofactor evidence="1 8">
        <name>pyridoxal 5'-phosphate</name>
        <dbReference type="ChEBI" id="CHEBI:597326"/>
    </cofactor>
</comment>
<dbReference type="PANTHER" id="PTHR11808">
    <property type="entry name" value="TRANS-SULFURATION ENZYME FAMILY MEMBER"/>
    <property type="match status" value="1"/>
</dbReference>
<dbReference type="GO" id="GO:0019343">
    <property type="term" value="P:cysteine biosynthetic process via cystathionine"/>
    <property type="evidence" value="ECO:0007669"/>
    <property type="project" value="TreeGrafter"/>
</dbReference>
<dbReference type="PANTHER" id="PTHR11808:SF85">
    <property type="entry name" value="CYSTATHIONINE GAMMA-LYASE-RELATED"/>
    <property type="match status" value="1"/>
</dbReference>
<dbReference type="Gene3D" id="3.90.1150.10">
    <property type="entry name" value="Aspartate Aminotransferase, domain 1"/>
    <property type="match status" value="1"/>
</dbReference>
<organism evidence="9 10">
    <name type="scientific">Candidatus Viridilinea halotolerans</name>
    <dbReference type="NCBI Taxonomy" id="2491704"/>
    <lineage>
        <taxon>Bacteria</taxon>
        <taxon>Bacillati</taxon>
        <taxon>Chloroflexota</taxon>
        <taxon>Chloroflexia</taxon>
        <taxon>Chloroflexales</taxon>
        <taxon>Chloroflexineae</taxon>
        <taxon>Oscillochloridaceae</taxon>
        <taxon>Candidatus Viridilinea</taxon>
    </lineage>
</organism>